<dbReference type="EMBL" id="GDHC01011168">
    <property type="protein sequence ID" value="JAQ07461.1"/>
    <property type="molecule type" value="Transcribed_RNA"/>
</dbReference>
<sequence>MMGKYWKLLKFHTTTHTYLKRHQIVDIICWQYKLYVYMTKTIYEISSVTYVAWFGGVMQKGTSRLEKSMDYIRIVRNSDGANKGVHLELPTIEISAILEYWVEELRRLSKILGYVHTILMEVALKESVCRNPESG</sequence>
<name>A0A146LH78_LYGHE</name>
<evidence type="ECO:0000313" key="1">
    <source>
        <dbReference type="EMBL" id="JAQ07461.1"/>
    </source>
</evidence>
<reference evidence="1" key="1">
    <citation type="journal article" date="2016" name="Gigascience">
        <title>De novo construction of an expanded transcriptome assembly for the western tarnished plant bug, Lygus hesperus.</title>
        <authorList>
            <person name="Tassone E.E."/>
            <person name="Geib S.M."/>
            <person name="Hall B."/>
            <person name="Fabrick J.A."/>
            <person name="Brent C.S."/>
            <person name="Hull J.J."/>
        </authorList>
    </citation>
    <scope>NUCLEOTIDE SEQUENCE</scope>
</reference>
<proteinExistence type="predicted"/>
<organism evidence="1">
    <name type="scientific">Lygus hesperus</name>
    <name type="common">Western plant bug</name>
    <dbReference type="NCBI Taxonomy" id="30085"/>
    <lineage>
        <taxon>Eukaryota</taxon>
        <taxon>Metazoa</taxon>
        <taxon>Ecdysozoa</taxon>
        <taxon>Arthropoda</taxon>
        <taxon>Hexapoda</taxon>
        <taxon>Insecta</taxon>
        <taxon>Pterygota</taxon>
        <taxon>Neoptera</taxon>
        <taxon>Paraneoptera</taxon>
        <taxon>Hemiptera</taxon>
        <taxon>Heteroptera</taxon>
        <taxon>Panheteroptera</taxon>
        <taxon>Cimicomorpha</taxon>
        <taxon>Miridae</taxon>
        <taxon>Mirini</taxon>
        <taxon>Lygus</taxon>
    </lineage>
</organism>
<protein>
    <submittedName>
        <fullName evidence="1">Uncharacterized protein</fullName>
    </submittedName>
</protein>
<dbReference type="AlphaFoldDB" id="A0A146LH78"/>
<accession>A0A146LH78</accession>
<gene>
    <name evidence="1" type="ORF">g.46825</name>
</gene>